<dbReference type="AlphaFoldDB" id="A0AA38JHI0"/>
<name>A0AA38JHI0_9AGAR</name>
<evidence type="ECO:0000256" key="1">
    <source>
        <dbReference type="SAM" id="MobiDB-lite"/>
    </source>
</evidence>
<feature type="compositionally biased region" description="Basic and acidic residues" evidence="1">
    <location>
        <begin position="266"/>
        <end position="287"/>
    </location>
</feature>
<organism evidence="4 5">
    <name type="scientific">Lentinula guzmanii</name>
    <dbReference type="NCBI Taxonomy" id="2804957"/>
    <lineage>
        <taxon>Eukaryota</taxon>
        <taxon>Fungi</taxon>
        <taxon>Dikarya</taxon>
        <taxon>Basidiomycota</taxon>
        <taxon>Agaricomycotina</taxon>
        <taxon>Agaricomycetes</taxon>
        <taxon>Agaricomycetidae</taxon>
        <taxon>Agaricales</taxon>
        <taxon>Marasmiineae</taxon>
        <taxon>Omphalotaceae</taxon>
        <taxon>Lentinula</taxon>
    </lineage>
</organism>
<reference evidence="4" key="2">
    <citation type="journal article" date="2023" name="Proc. Natl. Acad. Sci. U.S.A.">
        <title>A global phylogenomic analysis of the shiitake genus Lentinula.</title>
        <authorList>
            <person name="Sierra-Patev S."/>
            <person name="Min B."/>
            <person name="Naranjo-Ortiz M."/>
            <person name="Looney B."/>
            <person name="Konkel Z."/>
            <person name="Slot J.C."/>
            <person name="Sakamoto Y."/>
            <person name="Steenwyk J.L."/>
            <person name="Rokas A."/>
            <person name="Carro J."/>
            <person name="Camarero S."/>
            <person name="Ferreira P."/>
            <person name="Molpeceres G."/>
            <person name="Ruiz-Duenas F.J."/>
            <person name="Serrano A."/>
            <person name="Henrissat B."/>
            <person name="Drula E."/>
            <person name="Hughes K.W."/>
            <person name="Mata J.L."/>
            <person name="Ishikawa N.K."/>
            <person name="Vargas-Isla R."/>
            <person name="Ushijima S."/>
            <person name="Smith C.A."/>
            <person name="Donoghue J."/>
            <person name="Ahrendt S."/>
            <person name="Andreopoulos W."/>
            <person name="He G."/>
            <person name="LaButti K."/>
            <person name="Lipzen A."/>
            <person name="Ng V."/>
            <person name="Riley R."/>
            <person name="Sandor L."/>
            <person name="Barry K."/>
            <person name="Martinez A.T."/>
            <person name="Xiao Y."/>
            <person name="Gibbons J.G."/>
            <person name="Terashima K."/>
            <person name="Grigoriev I.V."/>
            <person name="Hibbett D."/>
        </authorList>
    </citation>
    <scope>NUCLEOTIDE SEQUENCE</scope>
    <source>
        <strain evidence="4">ET3784</strain>
    </source>
</reference>
<gene>
    <name evidence="4" type="ORF">DFJ43DRAFT_660303</name>
</gene>
<evidence type="ECO:0000256" key="3">
    <source>
        <dbReference type="SAM" id="SignalP"/>
    </source>
</evidence>
<feature type="signal peptide" evidence="3">
    <location>
        <begin position="1"/>
        <end position="26"/>
    </location>
</feature>
<feature type="compositionally biased region" description="Basic and acidic residues" evidence="1">
    <location>
        <begin position="440"/>
        <end position="449"/>
    </location>
</feature>
<evidence type="ECO:0000313" key="4">
    <source>
        <dbReference type="EMBL" id="KAJ3722819.1"/>
    </source>
</evidence>
<feature type="compositionally biased region" description="Low complexity" evidence="1">
    <location>
        <begin position="393"/>
        <end position="405"/>
    </location>
</feature>
<keyword evidence="2" id="KW-0812">Transmembrane</keyword>
<keyword evidence="3" id="KW-0732">Signal</keyword>
<feature type="region of interest" description="Disordered" evidence="1">
    <location>
        <begin position="199"/>
        <end position="224"/>
    </location>
</feature>
<sequence length="526" mass="55985">MRCQPLPFLLLPGALFFLTFLSNLCAVVVGTAVNRSIDDTLGDSVTGQRPLFLPATSGVWEDETCCALQPPTSSAFSGTYTAATYNSGLKNISITFDFTGTALYIFFILANNPAPGITATTAANFTLDGSLVGTFSHSPNSSAPDFQFNQSALVFSETGLKNVTHQMVISTSGLSEDIWVNFDYALYTFQDAAVISSSESSSTTSSPNNPPSASASASSNMGAASSNSASSMHLGIVIGGVVGGLAVLGILLTVLFICHRRRGKQHQLERLNSHSKDDPESGIKDPDSLQSADVDSRILPKPTASTYGLMPGHQHHDAFRSSLTVHGTETPIGTTPTASPIDGVDHSCGPHTEVDGIYSPEYQYRSVISTLPSGRIVMAPGTTQDSLIPPLPSSTNSESTSATTTVPKANTTPEKSELRRIRQQELDRQMGEINEEIEELKNEAAERSDPSSLGLASRTSIRKKSVRKGKDKDQNMESVAQLKAQIRQMSEQIALLQAQQNSAWAQGLSDEPPPGYSPRPLVANGA</sequence>
<keyword evidence="2" id="KW-1133">Transmembrane helix</keyword>
<proteinExistence type="predicted"/>
<feature type="region of interest" description="Disordered" evidence="1">
    <location>
        <begin position="382"/>
        <end position="420"/>
    </location>
</feature>
<dbReference type="Proteomes" id="UP001176059">
    <property type="component" value="Unassembled WGS sequence"/>
</dbReference>
<accession>A0AA38JHI0</accession>
<protein>
    <submittedName>
        <fullName evidence="4">Uncharacterized protein</fullName>
    </submittedName>
</protein>
<feature type="region of interest" description="Disordered" evidence="1">
    <location>
        <begin position="498"/>
        <end position="526"/>
    </location>
</feature>
<dbReference type="EMBL" id="JANVFO010000054">
    <property type="protein sequence ID" value="KAJ3722819.1"/>
    <property type="molecule type" value="Genomic_DNA"/>
</dbReference>
<reference evidence="4" key="1">
    <citation type="submission" date="2022-08" db="EMBL/GenBank/DDBJ databases">
        <authorList>
            <consortium name="DOE Joint Genome Institute"/>
            <person name="Min B."/>
            <person name="Sierra-Patev S."/>
            <person name="Naranjo-Ortiz M."/>
            <person name="Looney B."/>
            <person name="Konkel Z."/>
            <person name="Slot J.C."/>
            <person name="Sakamoto Y."/>
            <person name="Steenwyk J.L."/>
            <person name="Rokas A."/>
            <person name="Carro J."/>
            <person name="Camarero S."/>
            <person name="Ferreira P."/>
            <person name="Molpeceres G."/>
            <person name="Ruiz-duenas F.J."/>
            <person name="Serrano A."/>
            <person name="Henrissat B."/>
            <person name="Drula E."/>
            <person name="Hughes K.W."/>
            <person name="Mata J.L."/>
            <person name="Ishikawa N.K."/>
            <person name="Vargas-Isla R."/>
            <person name="Ushijima S."/>
            <person name="Smith C.A."/>
            <person name="Ahrendt S."/>
            <person name="Andreopoulos W."/>
            <person name="He G."/>
            <person name="LaButti K."/>
            <person name="Lipzen A."/>
            <person name="Ng V."/>
            <person name="Riley R."/>
            <person name="Sandor L."/>
            <person name="Barry K."/>
            <person name="Martinez A.T."/>
            <person name="Xiao Y."/>
            <person name="Gibbons J.G."/>
            <person name="Terashima K."/>
            <person name="Hibbett D.S."/>
            <person name="Grigoriev I.V."/>
        </authorList>
    </citation>
    <scope>NUCLEOTIDE SEQUENCE</scope>
    <source>
        <strain evidence="4">ET3784</strain>
    </source>
</reference>
<keyword evidence="5" id="KW-1185">Reference proteome</keyword>
<feature type="region of interest" description="Disordered" evidence="1">
    <location>
        <begin position="440"/>
        <end position="478"/>
    </location>
</feature>
<evidence type="ECO:0000256" key="2">
    <source>
        <dbReference type="SAM" id="Phobius"/>
    </source>
</evidence>
<feature type="transmembrane region" description="Helical" evidence="2">
    <location>
        <begin position="234"/>
        <end position="258"/>
    </location>
</feature>
<comment type="caution">
    <text evidence="4">The sequence shown here is derived from an EMBL/GenBank/DDBJ whole genome shotgun (WGS) entry which is preliminary data.</text>
</comment>
<feature type="chain" id="PRO_5041234973" evidence="3">
    <location>
        <begin position="27"/>
        <end position="526"/>
    </location>
</feature>
<feature type="region of interest" description="Disordered" evidence="1">
    <location>
        <begin position="266"/>
        <end position="292"/>
    </location>
</feature>
<evidence type="ECO:0000313" key="5">
    <source>
        <dbReference type="Proteomes" id="UP001176059"/>
    </source>
</evidence>
<keyword evidence="2" id="KW-0472">Membrane</keyword>